<dbReference type="EMBL" id="BARU01017559">
    <property type="protein sequence ID" value="GAH61028.1"/>
    <property type="molecule type" value="Genomic_DNA"/>
</dbReference>
<keyword evidence="2" id="KW-0472">Membrane</keyword>
<dbReference type="AlphaFoldDB" id="X1IU33"/>
<dbReference type="SUPFAM" id="SSF56935">
    <property type="entry name" value="Porins"/>
    <property type="match status" value="1"/>
</dbReference>
<dbReference type="Gene3D" id="2.40.170.20">
    <property type="entry name" value="TonB-dependent receptor, beta-barrel domain"/>
    <property type="match status" value="1"/>
</dbReference>
<organism evidence="4">
    <name type="scientific">marine sediment metagenome</name>
    <dbReference type="NCBI Taxonomy" id="412755"/>
    <lineage>
        <taxon>unclassified sequences</taxon>
        <taxon>metagenomes</taxon>
        <taxon>ecological metagenomes</taxon>
    </lineage>
</organism>
<keyword evidence="3" id="KW-0998">Cell outer membrane</keyword>
<comment type="subcellular location">
    <subcellularLocation>
        <location evidence="1">Cell outer membrane</location>
    </subcellularLocation>
</comment>
<evidence type="ECO:0000256" key="3">
    <source>
        <dbReference type="ARBA" id="ARBA00023237"/>
    </source>
</evidence>
<accession>X1IU33</accession>
<proteinExistence type="predicted"/>
<sequence>MLGVQTDILAGYNYLHAVNLTYDYSDTTGVQGSDFLKYRYRHSVKGDIEFTYKKVSFGLTLIYHSFMENIDQVFLDPLAGSMILPGFADYWKENNKGYVVFDNRLSYQFNNHSKLAIITKNIFNKEYMARPGDIRPPRNITLQLSVNF</sequence>
<dbReference type="GO" id="GO:0009279">
    <property type="term" value="C:cell outer membrane"/>
    <property type="evidence" value="ECO:0007669"/>
    <property type="project" value="UniProtKB-SubCell"/>
</dbReference>
<evidence type="ECO:0000256" key="2">
    <source>
        <dbReference type="ARBA" id="ARBA00023136"/>
    </source>
</evidence>
<reference evidence="4" key="1">
    <citation type="journal article" date="2014" name="Front. Microbiol.">
        <title>High frequency of phylogenetically diverse reductive dehalogenase-homologous genes in deep subseafloor sedimentary metagenomes.</title>
        <authorList>
            <person name="Kawai M."/>
            <person name="Futagami T."/>
            <person name="Toyoda A."/>
            <person name="Takaki Y."/>
            <person name="Nishi S."/>
            <person name="Hori S."/>
            <person name="Arai W."/>
            <person name="Tsubouchi T."/>
            <person name="Morono Y."/>
            <person name="Uchiyama I."/>
            <person name="Ito T."/>
            <person name="Fujiyama A."/>
            <person name="Inagaki F."/>
            <person name="Takami H."/>
        </authorList>
    </citation>
    <scope>NUCLEOTIDE SEQUENCE</scope>
    <source>
        <strain evidence="4">Expedition CK06-06</strain>
    </source>
</reference>
<comment type="caution">
    <text evidence="4">The sequence shown here is derived from an EMBL/GenBank/DDBJ whole genome shotgun (WGS) entry which is preliminary data.</text>
</comment>
<dbReference type="InterPro" id="IPR036942">
    <property type="entry name" value="Beta-barrel_TonB_sf"/>
</dbReference>
<name>X1IU33_9ZZZZ</name>
<evidence type="ECO:0000313" key="4">
    <source>
        <dbReference type="EMBL" id="GAH61028.1"/>
    </source>
</evidence>
<gene>
    <name evidence="4" type="ORF">S03H2_29113</name>
</gene>
<evidence type="ECO:0000256" key="1">
    <source>
        <dbReference type="ARBA" id="ARBA00004442"/>
    </source>
</evidence>
<protein>
    <submittedName>
        <fullName evidence="4">Uncharacterized protein</fullName>
    </submittedName>
</protein>